<keyword evidence="2" id="KW-1185">Reference proteome</keyword>
<evidence type="ECO:0000313" key="1">
    <source>
        <dbReference type="EMBL" id="KAH0577281.1"/>
    </source>
</evidence>
<accession>A0A9P8S211</accession>
<comment type="caution">
    <text evidence="1">The sequence shown here is derived from an EMBL/GenBank/DDBJ whole genome shotgun (WGS) entry which is preliminary data.</text>
</comment>
<gene>
    <name evidence="1" type="ORF">SS50377_20632</name>
</gene>
<dbReference type="EMBL" id="AUWU02000001">
    <property type="protein sequence ID" value="KAH0577281.1"/>
    <property type="molecule type" value="Genomic_DNA"/>
</dbReference>
<organism evidence="1 2">
    <name type="scientific">Spironucleus salmonicida</name>
    <dbReference type="NCBI Taxonomy" id="348837"/>
    <lineage>
        <taxon>Eukaryota</taxon>
        <taxon>Metamonada</taxon>
        <taxon>Diplomonadida</taxon>
        <taxon>Hexamitidae</taxon>
        <taxon>Hexamitinae</taxon>
        <taxon>Spironucleus</taxon>
    </lineage>
</organism>
<evidence type="ECO:0000313" key="2">
    <source>
        <dbReference type="Proteomes" id="UP000018208"/>
    </source>
</evidence>
<dbReference type="RefSeq" id="XP_067768054.1">
    <property type="nucleotide sequence ID" value="XM_067904572.1"/>
</dbReference>
<dbReference type="KEGG" id="ssao:94294655"/>
<dbReference type="AlphaFoldDB" id="A0A9P8S211"/>
<dbReference type="Proteomes" id="UP000018208">
    <property type="component" value="Unassembled WGS sequence"/>
</dbReference>
<dbReference type="GeneID" id="94294655"/>
<protein>
    <submittedName>
        <fullName evidence="1">Uncharacterized protein</fullName>
    </submittedName>
</protein>
<name>A0A9P8S211_9EUKA</name>
<reference evidence="1 2" key="1">
    <citation type="journal article" date="2014" name="PLoS Genet.">
        <title>The Genome of Spironucleus salmonicida Highlights a Fish Pathogen Adapted to Fluctuating Environments.</title>
        <authorList>
            <person name="Xu F."/>
            <person name="Jerlstrom-Hultqvist J."/>
            <person name="Einarsson E."/>
            <person name="Astvaldsson A."/>
            <person name="Svard S.G."/>
            <person name="Andersson J.O."/>
        </authorList>
    </citation>
    <scope>NUCLEOTIDE SEQUENCE [LARGE SCALE GENOMIC DNA]</scope>
    <source>
        <strain evidence="1 2">ATCC 50377</strain>
    </source>
</reference>
<proteinExistence type="predicted"/>
<sequence length="175" mass="18719">MYSKVKQNIIIKQQQLFTIQYTIIILPLKAYQRSLISSGVNTLTGTIQFQYTLAQRNVGRMPRAGLPQRACAALASGGAPEQNSAERHPEASFQDRKGACGKWPITAASCLGVLHCGTAPAQYGIWKSAAGPTSLVGPVCRPQQTQLRDYLVNICCPAGLGGLQVHRPVQVTGGG</sequence>